<protein>
    <submittedName>
        <fullName evidence="7">L-arabinose-binding protein</fullName>
    </submittedName>
</protein>
<feature type="signal peptide" evidence="6">
    <location>
        <begin position="1"/>
        <end position="26"/>
    </location>
</feature>
<dbReference type="Pfam" id="PF01547">
    <property type="entry name" value="SBP_bac_1"/>
    <property type="match status" value="1"/>
</dbReference>
<keyword evidence="1" id="KW-1003">Cell membrane</keyword>
<evidence type="ECO:0000256" key="1">
    <source>
        <dbReference type="ARBA" id="ARBA00022475"/>
    </source>
</evidence>
<dbReference type="PANTHER" id="PTHR43649">
    <property type="entry name" value="ARABINOSE-BINDING PROTEIN-RELATED"/>
    <property type="match status" value="1"/>
</dbReference>
<reference evidence="8" key="1">
    <citation type="submission" date="2016-10" db="EMBL/GenBank/DDBJ databases">
        <authorList>
            <person name="Varghese N."/>
            <person name="Submissions S."/>
        </authorList>
    </citation>
    <scope>NUCLEOTIDE SEQUENCE [LARGE SCALE GENOMIC DNA]</scope>
    <source>
        <strain evidence="8">CGMCC 1.6854</strain>
    </source>
</reference>
<dbReference type="PROSITE" id="PS51257">
    <property type="entry name" value="PROKAR_LIPOPROTEIN"/>
    <property type="match status" value="1"/>
</dbReference>
<keyword evidence="8" id="KW-1185">Reference proteome</keyword>
<dbReference type="InterPro" id="IPR050490">
    <property type="entry name" value="Bact_solute-bd_prot1"/>
</dbReference>
<feature type="chain" id="PRO_5039472746" evidence="6">
    <location>
        <begin position="27"/>
        <end position="433"/>
    </location>
</feature>
<evidence type="ECO:0000256" key="4">
    <source>
        <dbReference type="ARBA" id="ARBA00023139"/>
    </source>
</evidence>
<evidence type="ECO:0000256" key="5">
    <source>
        <dbReference type="ARBA" id="ARBA00023288"/>
    </source>
</evidence>
<dbReference type="AlphaFoldDB" id="A0A1G9YCL1"/>
<keyword evidence="2 6" id="KW-0732">Signal</keyword>
<keyword evidence="3" id="KW-0472">Membrane</keyword>
<dbReference type="PANTHER" id="PTHR43649:SF33">
    <property type="entry name" value="POLYGALACTURONAN_RHAMNOGALACTURONAN-BINDING PROTEIN YTCQ"/>
    <property type="match status" value="1"/>
</dbReference>
<evidence type="ECO:0000313" key="8">
    <source>
        <dbReference type="Proteomes" id="UP000199544"/>
    </source>
</evidence>
<dbReference type="Gene3D" id="3.40.190.10">
    <property type="entry name" value="Periplasmic binding protein-like II"/>
    <property type="match status" value="1"/>
</dbReference>
<organism evidence="7 8">
    <name type="scientific">Fictibacillus solisalsi</name>
    <dbReference type="NCBI Taxonomy" id="459525"/>
    <lineage>
        <taxon>Bacteria</taxon>
        <taxon>Bacillati</taxon>
        <taxon>Bacillota</taxon>
        <taxon>Bacilli</taxon>
        <taxon>Bacillales</taxon>
        <taxon>Fictibacillaceae</taxon>
        <taxon>Fictibacillus</taxon>
    </lineage>
</organism>
<dbReference type="InterPro" id="IPR006059">
    <property type="entry name" value="SBP"/>
</dbReference>
<dbReference type="SUPFAM" id="SSF53850">
    <property type="entry name" value="Periplasmic binding protein-like II"/>
    <property type="match status" value="1"/>
</dbReference>
<keyword evidence="4" id="KW-0564">Palmitate</keyword>
<accession>A0A1G9YCL1</accession>
<keyword evidence="5" id="KW-0449">Lipoprotein</keyword>
<evidence type="ECO:0000313" key="7">
    <source>
        <dbReference type="EMBL" id="SDN06396.1"/>
    </source>
</evidence>
<evidence type="ECO:0000256" key="3">
    <source>
        <dbReference type="ARBA" id="ARBA00023136"/>
    </source>
</evidence>
<dbReference type="RefSeq" id="WP_090236065.1">
    <property type="nucleotide sequence ID" value="NZ_FNHW01000001.1"/>
</dbReference>
<dbReference type="EMBL" id="FNHW01000001">
    <property type="protein sequence ID" value="SDN06396.1"/>
    <property type="molecule type" value="Genomic_DNA"/>
</dbReference>
<dbReference type="STRING" id="459525.SAMN04488137_3321"/>
<dbReference type="OrthoDB" id="9768630at2"/>
<gene>
    <name evidence="7" type="ORF">SAMN04488137_3321</name>
</gene>
<dbReference type="Proteomes" id="UP000199544">
    <property type="component" value="Unassembled WGS sequence"/>
</dbReference>
<proteinExistence type="predicted"/>
<name>A0A1G9YCL1_9BACL</name>
<evidence type="ECO:0000256" key="2">
    <source>
        <dbReference type="ARBA" id="ARBA00022729"/>
    </source>
</evidence>
<sequence>MKRKVSCVLAVLLVISLLSGCSVNTASGPSKSKTTTLTYWTFNGLHEALFQDAAKNWNKVHPDRKIKLNSVVYPYGQMHDNLSISLIANQGVPDIVDIEQKRFATMVKGNQVPLVDLTSLVAKDRDKFVESRLTMYSKNGKLYGIDTHVGTTVMYYNMDIMQKAGVNIDRIQTWDDYVKAGKKVVKKTGKPMTTIETKDPNNFLPMIVQQKSGFFDKNGKLILNNKINVKTLEFLRDMVYTDKVAVPTPGGNHHAEEYYGFMNQGGAGSVLMPIWYMGRFLDYMPDLKGKIAIRPMPAWTKGGDRSAGMGGTATAIPKASKHIDLAKDFLQYTKVSKEGNIKLWTVLGFDPLRWDVWDDPALQKENKYTAYFTNGTSLFNMLLELKDEINPLYMTEDFPAVSDKLATQILYKTIKLRNETPKKALDDAAKELE</sequence>
<evidence type="ECO:0000256" key="6">
    <source>
        <dbReference type="SAM" id="SignalP"/>
    </source>
</evidence>